<dbReference type="Pfam" id="PF13193">
    <property type="entry name" value="AMP-binding_C"/>
    <property type="match status" value="1"/>
</dbReference>
<name>A0A0M3JIA3_ANISI</name>
<dbReference type="Proteomes" id="UP000267096">
    <property type="component" value="Unassembled WGS sequence"/>
</dbReference>
<organism evidence="6">
    <name type="scientific">Anisakis simplex</name>
    <name type="common">Herring worm</name>
    <dbReference type="NCBI Taxonomy" id="6269"/>
    <lineage>
        <taxon>Eukaryota</taxon>
        <taxon>Metazoa</taxon>
        <taxon>Ecdysozoa</taxon>
        <taxon>Nematoda</taxon>
        <taxon>Chromadorea</taxon>
        <taxon>Rhabditida</taxon>
        <taxon>Spirurina</taxon>
        <taxon>Ascaridomorpha</taxon>
        <taxon>Ascaridoidea</taxon>
        <taxon>Anisakidae</taxon>
        <taxon>Anisakis</taxon>
        <taxon>Anisakis simplex complex</taxon>
    </lineage>
</organism>
<dbReference type="InterPro" id="IPR025110">
    <property type="entry name" value="AMP-bd_C"/>
</dbReference>
<dbReference type="PROSITE" id="PS00012">
    <property type="entry name" value="PHOSPHOPANTETHEINE"/>
    <property type="match status" value="1"/>
</dbReference>
<feature type="domain" description="Carrier" evidence="3">
    <location>
        <begin position="133"/>
        <end position="208"/>
    </location>
</feature>
<keyword evidence="1" id="KW-0596">Phosphopantetheine</keyword>
<dbReference type="Pfam" id="PF00550">
    <property type="entry name" value="PP-binding"/>
    <property type="match status" value="1"/>
</dbReference>
<reference evidence="4 5" key="2">
    <citation type="submission" date="2018-11" db="EMBL/GenBank/DDBJ databases">
        <authorList>
            <consortium name="Pathogen Informatics"/>
        </authorList>
    </citation>
    <scope>NUCLEOTIDE SEQUENCE [LARGE SCALE GENOMIC DNA]</scope>
</reference>
<evidence type="ECO:0000313" key="4">
    <source>
        <dbReference type="EMBL" id="VDK28586.1"/>
    </source>
</evidence>
<dbReference type="SUPFAM" id="SSF47336">
    <property type="entry name" value="ACP-like"/>
    <property type="match status" value="1"/>
</dbReference>
<dbReference type="GO" id="GO:0043041">
    <property type="term" value="P:amino acid activation for nonribosomal peptide biosynthetic process"/>
    <property type="evidence" value="ECO:0007669"/>
    <property type="project" value="TreeGrafter"/>
</dbReference>
<dbReference type="WBParaSite" id="ASIM_0000736801-mRNA-1">
    <property type="protein sequence ID" value="ASIM_0000736801-mRNA-1"/>
    <property type="gene ID" value="ASIM_0000736801"/>
</dbReference>
<dbReference type="InterPro" id="IPR009081">
    <property type="entry name" value="PP-bd_ACP"/>
</dbReference>
<proteinExistence type="predicted"/>
<dbReference type="InterPro" id="IPR045851">
    <property type="entry name" value="AMP-bd_C_sf"/>
</dbReference>
<sequence length="233" mass="26994">MYASGDVVKQLRNGDILFIGRRDEQVKIRGFRVELTEIEAVICGLPDVKQCKVILMQNSLQILVAYFTLRSGSNRSPDVDRIREFCKQRLPHYMIPTYFKELEQFPITKNNKIDITKLPMVSDEDHNQRLKDQPENVVEFRLWLLFKQVLLNESISTVDDFFTIGGNSLRAMLLAQRINEEFSANVSANIIYQYRTIRRIAELLNAETNLHSHTCSTRAQVDDAPSIKIDYHS</sequence>
<evidence type="ECO:0000313" key="6">
    <source>
        <dbReference type="WBParaSite" id="ASIM_0000736801-mRNA-1"/>
    </source>
</evidence>
<dbReference type="PROSITE" id="PS50075">
    <property type="entry name" value="CARRIER"/>
    <property type="match status" value="1"/>
</dbReference>
<keyword evidence="5" id="KW-1185">Reference proteome</keyword>
<dbReference type="PANTHER" id="PTHR45527">
    <property type="entry name" value="NONRIBOSOMAL PEPTIDE SYNTHETASE"/>
    <property type="match status" value="1"/>
</dbReference>
<reference evidence="6" key="1">
    <citation type="submission" date="2017-02" db="UniProtKB">
        <authorList>
            <consortium name="WormBaseParasite"/>
        </authorList>
    </citation>
    <scope>IDENTIFICATION</scope>
</reference>
<evidence type="ECO:0000259" key="3">
    <source>
        <dbReference type="PROSITE" id="PS50075"/>
    </source>
</evidence>
<accession>A0A0M3JIA3</accession>
<keyword evidence="2" id="KW-0597">Phosphoprotein</keyword>
<dbReference type="AlphaFoldDB" id="A0A0M3JIA3"/>
<dbReference type="GO" id="GO:0044550">
    <property type="term" value="P:secondary metabolite biosynthetic process"/>
    <property type="evidence" value="ECO:0007669"/>
    <property type="project" value="TreeGrafter"/>
</dbReference>
<dbReference type="EMBL" id="UYRR01016733">
    <property type="protein sequence ID" value="VDK28586.1"/>
    <property type="molecule type" value="Genomic_DNA"/>
</dbReference>
<dbReference type="GO" id="GO:0005737">
    <property type="term" value="C:cytoplasm"/>
    <property type="evidence" value="ECO:0007669"/>
    <property type="project" value="TreeGrafter"/>
</dbReference>
<protein>
    <submittedName>
        <fullName evidence="6">Carrier domain-containing protein</fullName>
    </submittedName>
</protein>
<dbReference type="OrthoDB" id="5840142at2759"/>
<dbReference type="Gene3D" id="3.30.300.30">
    <property type="match status" value="1"/>
</dbReference>
<dbReference type="SUPFAM" id="SSF56801">
    <property type="entry name" value="Acetyl-CoA synthetase-like"/>
    <property type="match status" value="1"/>
</dbReference>
<dbReference type="InterPro" id="IPR036736">
    <property type="entry name" value="ACP-like_sf"/>
</dbReference>
<dbReference type="PANTHER" id="PTHR45527:SF1">
    <property type="entry name" value="FATTY ACID SYNTHASE"/>
    <property type="match status" value="1"/>
</dbReference>
<dbReference type="Gene3D" id="1.10.1200.10">
    <property type="entry name" value="ACP-like"/>
    <property type="match status" value="1"/>
</dbReference>
<evidence type="ECO:0000256" key="1">
    <source>
        <dbReference type="ARBA" id="ARBA00022450"/>
    </source>
</evidence>
<dbReference type="InterPro" id="IPR006162">
    <property type="entry name" value="Ppantetheine_attach_site"/>
</dbReference>
<gene>
    <name evidence="4" type="ORF">ASIM_LOCUS7135</name>
</gene>
<evidence type="ECO:0000313" key="5">
    <source>
        <dbReference type="Proteomes" id="UP000267096"/>
    </source>
</evidence>
<evidence type="ECO:0000256" key="2">
    <source>
        <dbReference type="ARBA" id="ARBA00022553"/>
    </source>
</evidence>
<dbReference type="GO" id="GO:0031177">
    <property type="term" value="F:phosphopantetheine binding"/>
    <property type="evidence" value="ECO:0007669"/>
    <property type="project" value="TreeGrafter"/>
</dbReference>